<protein>
    <submittedName>
        <fullName evidence="1">Uncharacterized protein</fullName>
    </submittedName>
</protein>
<evidence type="ECO:0000313" key="1">
    <source>
        <dbReference type="EMBL" id="KAG2544271.1"/>
    </source>
</evidence>
<proteinExistence type="predicted"/>
<name>A0A8T0N381_PANVG</name>
<gene>
    <name evidence="1" type="ORF">PVAP13_9KG003212</name>
</gene>
<keyword evidence="2" id="KW-1185">Reference proteome</keyword>
<accession>A0A8T0N381</accession>
<sequence>MLCTCRKYLVSVHVSSITFHLRLRKVTDSSK</sequence>
<dbReference type="EMBL" id="CM029053">
    <property type="protein sequence ID" value="KAG2544271.1"/>
    <property type="molecule type" value="Genomic_DNA"/>
</dbReference>
<reference evidence="1" key="1">
    <citation type="submission" date="2020-05" db="EMBL/GenBank/DDBJ databases">
        <title>WGS assembly of Panicum virgatum.</title>
        <authorList>
            <person name="Lovell J.T."/>
            <person name="Jenkins J."/>
            <person name="Shu S."/>
            <person name="Juenger T.E."/>
            <person name="Schmutz J."/>
        </authorList>
    </citation>
    <scope>NUCLEOTIDE SEQUENCE</scope>
    <source>
        <strain evidence="1">AP13</strain>
    </source>
</reference>
<comment type="caution">
    <text evidence="1">The sequence shown here is derived from an EMBL/GenBank/DDBJ whole genome shotgun (WGS) entry which is preliminary data.</text>
</comment>
<evidence type="ECO:0000313" key="2">
    <source>
        <dbReference type="Proteomes" id="UP000823388"/>
    </source>
</evidence>
<dbReference type="Proteomes" id="UP000823388">
    <property type="component" value="Chromosome 9K"/>
</dbReference>
<dbReference type="AlphaFoldDB" id="A0A8T0N381"/>
<organism evidence="1 2">
    <name type="scientific">Panicum virgatum</name>
    <name type="common">Blackwell switchgrass</name>
    <dbReference type="NCBI Taxonomy" id="38727"/>
    <lineage>
        <taxon>Eukaryota</taxon>
        <taxon>Viridiplantae</taxon>
        <taxon>Streptophyta</taxon>
        <taxon>Embryophyta</taxon>
        <taxon>Tracheophyta</taxon>
        <taxon>Spermatophyta</taxon>
        <taxon>Magnoliopsida</taxon>
        <taxon>Liliopsida</taxon>
        <taxon>Poales</taxon>
        <taxon>Poaceae</taxon>
        <taxon>PACMAD clade</taxon>
        <taxon>Panicoideae</taxon>
        <taxon>Panicodae</taxon>
        <taxon>Paniceae</taxon>
        <taxon>Panicinae</taxon>
        <taxon>Panicum</taxon>
        <taxon>Panicum sect. Hiantes</taxon>
    </lineage>
</organism>